<keyword evidence="9 15" id="KW-0663">Pyridoxal phosphate</keyword>
<dbReference type="GO" id="GO:0052656">
    <property type="term" value="F:L-isoleucine-2-oxoglutarate transaminase activity"/>
    <property type="evidence" value="ECO:0007669"/>
    <property type="project" value="RHEA"/>
</dbReference>
<dbReference type="EMBL" id="QOKZ01000010">
    <property type="protein sequence ID" value="RMC31997.1"/>
    <property type="molecule type" value="Genomic_DNA"/>
</dbReference>
<comment type="caution">
    <text evidence="16">The sequence shown here is derived from an EMBL/GenBank/DDBJ whole genome shotgun (WGS) entry which is preliminary data.</text>
</comment>
<evidence type="ECO:0000256" key="3">
    <source>
        <dbReference type="ARBA" id="ARBA00004824"/>
    </source>
</evidence>
<dbReference type="InterPro" id="IPR001544">
    <property type="entry name" value="Aminotrans_IV"/>
</dbReference>
<dbReference type="EC" id="2.6.1.42" evidence="7"/>
<keyword evidence="10" id="KW-0028">Amino-acid biosynthesis</keyword>
<dbReference type="InterPro" id="IPR036038">
    <property type="entry name" value="Aminotransferase-like"/>
</dbReference>
<keyword evidence="16" id="KW-0032">Aminotransferase</keyword>
<evidence type="ECO:0000256" key="14">
    <source>
        <dbReference type="RuleBase" id="RU004106"/>
    </source>
</evidence>
<dbReference type="Gene3D" id="3.30.470.10">
    <property type="match status" value="1"/>
</dbReference>
<comment type="catalytic activity">
    <reaction evidence="12">
        <text>L-isoleucine + 2-oxoglutarate = (S)-3-methyl-2-oxopentanoate + L-glutamate</text>
        <dbReference type="Rhea" id="RHEA:24801"/>
        <dbReference type="ChEBI" id="CHEBI:16810"/>
        <dbReference type="ChEBI" id="CHEBI:29985"/>
        <dbReference type="ChEBI" id="CHEBI:35146"/>
        <dbReference type="ChEBI" id="CHEBI:58045"/>
        <dbReference type="EC" id="2.6.1.42"/>
    </reaction>
</comment>
<evidence type="ECO:0000256" key="11">
    <source>
        <dbReference type="ARBA" id="ARBA00048212"/>
    </source>
</evidence>
<dbReference type="GO" id="GO:0052654">
    <property type="term" value="F:L-leucine-2-oxoglutarate transaminase activity"/>
    <property type="evidence" value="ECO:0007669"/>
    <property type="project" value="RHEA"/>
</dbReference>
<keyword evidence="16" id="KW-0808">Transferase</keyword>
<dbReference type="InterPro" id="IPR050571">
    <property type="entry name" value="Class-IV_PLP-Dep_Aminotrnsfr"/>
</dbReference>
<dbReference type="GO" id="GO:0005829">
    <property type="term" value="C:cytosol"/>
    <property type="evidence" value="ECO:0007669"/>
    <property type="project" value="TreeGrafter"/>
</dbReference>
<sequence>MTRTVYVNGEYLPEDQAMVSVFDRGFLMADAVYEVVSVLDGKLLDFAGHMARLTRSLDALSMDDPLTEDEYLEAHRQLVQRNGITDGLIYLQVSRGNPGDRDFVYPPKGTRPTVVMFTQAKPGLADAPAAKTGWQIISIEDLRWGRRDIKTVQLLYPSMAKMEAKARGADDAWLVEDGKVTEGTSNNAYIVKDGRIITRELSHDILHGITRAAVLRFAREAQMQVEERSFTLAEAQAADEAFVTSASSFVMPVVGIDGTPVGSGAVGPVATRLREIYLEESRKTAI</sequence>
<gene>
    <name evidence="16" type="ORF">C9E81_19175</name>
</gene>
<keyword evidence="10" id="KW-0100">Branched-chain amino acid biosynthesis</keyword>
<evidence type="ECO:0000256" key="15">
    <source>
        <dbReference type="RuleBase" id="RU004516"/>
    </source>
</evidence>
<proteinExistence type="inferred from homology"/>
<evidence type="ECO:0000256" key="9">
    <source>
        <dbReference type="ARBA" id="ARBA00022898"/>
    </source>
</evidence>
<evidence type="ECO:0000256" key="12">
    <source>
        <dbReference type="ARBA" id="ARBA00048798"/>
    </source>
</evidence>
<organism evidence="16 17">
    <name type="scientific">Paracoccus alkanivorans</name>
    <dbReference type="NCBI Taxonomy" id="2116655"/>
    <lineage>
        <taxon>Bacteria</taxon>
        <taxon>Pseudomonadati</taxon>
        <taxon>Pseudomonadota</taxon>
        <taxon>Alphaproteobacteria</taxon>
        <taxon>Rhodobacterales</taxon>
        <taxon>Paracoccaceae</taxon>
        <taxon>Paracoccus</taxon>
    </lineage>
</organism>
<comment type="similarity">
    <text evidence="6 14">Belongs to the class-IV pyridoxal-phosphate-dependent aminotransferase family.</text>
</comment>
<evidence type="ECO:0000256" key="6">
    <source>
        <dbReference type="ARBA" id="ARBA00009320"/>
    </source>
</evidence>
<dbReference type="InterPro" id="IPR043131">
    <property type="entry name" value="BCAT-like_N"/>
</dbReference>
<comment type="pathway">
    <text evidence="3">Amino-acid biosynthesis; L-isoleucine biosynthesis; L-isoleucine from 2-oxobutanoate: step 4/4.</text>
</comment>
<name>A0A3M0MKZ5_9RHOB</name>
<evidence type="ECO:0000256" key="13">
    <source>
        <dbReference type="ARBA" id="ARBA00049229"/>
    </source>
</evidence>
<dbReference type="GO" id="GO:0009082">
    <property type="term" value="P:branched-chain amino acid biosynthetic process"/>
    <property type="evidence" value="ECO:0007669"/>
    <property type="project" value="UniProtKB-KW"/>
</dbReference>
<dbReference type="InterPro" id="IPR043132">
    <property type="entry name" value="BCAT-like_C"/>
</dbReference>
<reference evidence="16 17" key="1">
    <citation type="submission" date="2018-07" db="EMBL/GenBank/DDBJ databases">
        <authorList>
            <person name="Zhang Y."/>
            <person name="Wang L."/>
            <person name="Ma S."/>
        </authorList>
    </citation>
    <scope>NUCLEOTIDE SEQUENCE [LARGE SCALE GENOMIC DNA]</scope>
    <source>
        <strain evidence="16 17">4-2</strain>
    </source>
</reference>
<evidence type="ECO:0000256" key="7">
    <source>
        <dbReference type="ARBA" id="ARBA00013053"/>
    </source>
</evidence>
<evidence type="ECO:0000256" key="10">
    <source>
        <dbReference type="ARBA" id="ARBA00023304"/>
    </source>
</evidence>
<evidence type="ECO:0000256" key="1">
    <source>
        <dbReference type="ARBA" id="ARBA00001933"/>
    </source>
</evidence>
<comment type="catalytic activity">
    <reaction evidence="13">
        <text>L-leucine + 2-oxoglutarate = 4-methyl-2-oxopentanoate + L-glutamate</text>
        <dbReference type="Rhea" id="RHEA:18321"/>
        <dbReference type="ChEBI" id="CHEBI:16810"/>
        <dbReference type="ChEBI" id="CHEBI:17865"/>
        <dbReference type="ChEBI" id="CHEBI:29985"/>
        <dbReference type="ChEBI" id="CHEBI:57427"/>
        <dbReference type="EC" id="2.6.1.42"/>
    </reaction>
</comment>
<dbReference type="CDD" id="cd01558">
    <property type="entry name" value="D-AAT_like"/>
    <property type="match status" value="1"/>
</dbReference>
<comment type="catalytic activity">
    <reaction evidence="11">
        <text>L-valine + 2-oxoglutarate = 3-methyl-2-oxobutanoate + L-glutamate</text>
        <dbReference type="Rhea" id="RHEA:24813"/>
        <dbReference type="ChEBI" id="CHEBI:11851"/>
        <dbReference type="ChEBI" id="CHEBI:16810"/>
        <dbReference type="ChEBI" id="CHEBI:29985"/>
        <dbReference type="ChEBI" id="CHEBI:57762"/>
        <dbReference type="EC" id="2.6.1.42"/>
    </reaction>
</comment>
<keyword evidence="17" id="KW-1185">Reference proteome</keyword>
<comment type="pathway">
    <text evidence="5">Amino-acid biosynthesis; L-leucine biosynthesis; L-leucine from 3-methyl-2-oxobutanoate: step 4/4.</text>
</comment>
<evidence type="ECO:0000256" key="5">
    <source>
        <dbReference type="ARBA" id="ARBA00005072"/>
    </source>
</evidence>
<dbReference type="PANTHER" id="PTHR42743:SF11">
    <property type="entry name" value="AMINODEOXYCHORISMATE LYASE"/>
    <property type="match status" value="1"/>
</dbReference>
<comment type="pathway">
    <text evidence="4">Amino-acid biosynthesis; L-valine biosynthesis; L-valine from pyruvate: step 4/4.</text>
</comment>
<dbReference type="Pfam" id="PF01063">
    <property type="entry name" value="Aminotran_4"/>
    <property type="match status" value="1"/>
</dbReference>
<evidence type="ECO:0000256" key="4">
    <source>
        <dbReference type="ARBA" id="ARBA00004931"/>
    </source>
</evidence>
<dbReference type="PANTHER" id="PTHR42743">
    <property type="entry name" value="AMINO-ACID AMINOTRANSFERASE"/>
    <property type="match status" value="1"/>
</dbReference>
<dbReference type="InterPro" id="IPR018300">
    <property type="entry name" value="Aminotrans_IV_CS"/>
</dbReference>
<dbReference type="Proteomes" id="UP000273516">
    <property type="component" value="Unassembled WGS sequence"/>
</dbReference>
<dbReference type="Gene3D" id="3.20.10.10">
    <property type="entry name" value="D-amino Acid Aminotransferase, subunit A, domain 2"/>
    <property type="match status" value="1"/>
</dbReference>
<dbReference type="NCBIfam" id="NF005209">
    <property type="entry name" value="PRK06680.1"/>
    <property type="match status" value="1"/>
</dbReference>
<evidence type="ECO:0000256" key="2">
    <source>
        <dbReference type="ARBA" id="ARBA00003109"/>
    </source>
</evidence>
<dbReference type="OrthoDB" id="9805628at2"/>
<evidence type="ECO:0000256" key="8">
    <source>
        <dbReference type="ARBA" id="ARBA00014472"/>
    </source>
</evidence>
<dbReference type="SUPFAM" id="SSF56752">
    <property type="entry name" value="D-aminoacid aminotransferase-like PLP-dependent enzymes"/>
    <property type="match status" value="1"/>
</dbReference>
<dbReference type="PROSITE" id="PS00770">
    <property type="entry name" value="AA_TRANSFER_CLASS_4"/>
    <property type="match status" value="1"/>
</dbReference>
<accession>A0A3M0MKZ5</accession>
<dbReference type="GO" id="GO:0052655">
    <property type="term" value="F:L-valine-2-oxoglutarate transaminase activity"/>
    <property type="evidence" value="ECO:0007669"/>
    <property type="project" value="RHEA"/>
</dbReference>
<dbReference type="GO" id="GO:0008652">
    <property type="term" value="P:amino acid biosynthetic process"/>
    <property type="evidence" value="ECO:0007669"/>
    <property type="project" value="UniProtKB-ARBA"/>
</dbReference>
<dbReference type="FunFam" id="3.20.10.10:FF:000002">
    <property type="entry name" value="D-alanine aminotransferase"/>
    <property type="match status" value="1"/>
</dbReference>
<dbReference type="AlphaFoldDB" id="A0A3M0MKZ5"/>
<protein>
    <recommendedName>
        <fullName evidence="8">Probable branched-chain-amino-acid aminotransferase</fullName>
        <ecNumber evidence="7">2.6.1.42</ecNumber>
    </recommendedName>
</protein>
<dbReference type="RefSeq" id="WP_122113968.1">
    <property type="nucleotide sequence ID" value="NZ_QOKZ01000010.1"/>
</dbReference>
<comment type="function">
    <text evidence="2">Acts on leucine, isoleucine and valine.</text>
</comment>
<evidence type="ECO:0000313" key="16">
    <source>
        <dbReference type="EMBL" id="RMC31997.1"/>
    </source>
</evidence>
<comment type="cofactor">
    <cofactor evidence="1 15">
        <name>pyridoxal 5'-phosphate</name>
        <dbReference type="ChEBI" id="CHEBI:597326"/>
    </cofactor>
</comment>
<evidence type="ECO:0000313" key="17">
    <source>
        <dbReference type="Proteomes" id="UP000273516"/>
    </source>
</evidence>